<keyword evidence="3" id="KW-1185">Reference proteome</keyword>
<evidence type="ECO:0000313" key="3">
    <source>
        <dbReference type="Proteomes" id="UP001165293"/>
    </source>
</evidence>
<sequence>MLGDDRLRGKSIGGVRFSTFTYDHKDRAASTEHANGADRHTFAYTDEANGIHTVLHTNPLGKKATYRYQNHRMVSATGQASANCAASYREFNYDAKGREHIVSDFEGHLTEFAYDAHGRRTMRREAAGTALARTTTWAWNAQNQLASITLQGQSRRNFTYRSDGLLSSETVTNLTATGVNGQAHSTTYAYTFHPNTLVATIVIDGPMPGAGDAVTQTFDAVGNLLSVRNALGHGPTYALHNVFGQAGRETNANGGVLERSFDARGRPLVEARIVGTVRHSTQWAYNAGGKLASVTTPDGVARATPTTPCNASSKSPASSRLRSRRWPAICAKRTRSTTPRLRRRTRPTSSACPTTRTAR</sequence>
<dbReference type="EMBL" id="JAJGAK010000003">
    <property type="protein sequence ID" value="MCC8363836.1"/>
    <property type="molecule type" value="Genomic_DNA"/>
</dbReference>
<comment type="caution">
    <text evidence="2">The sequence shown here is derived from an EMBL/GenBank/DDBJ whole genome shotgun (WGS) entry which is preliminary data.</text>
</comment>
<protein>
    <recommendedName>
        <fullName evidence="4">YD repeat-containing protein</fullName>
    </recommendedName>
</protein>
<gene>
    <name evidence="2" type="ORF">LK996_12205</name>
</gene>
<dbReference type="RefSeq" id="WP_230527640.1">
    <property type="nucleotide sequence ID" value="NZ_JAJGAK010000003.1"/>
</dbReference>
<feature type="region of interest" description="Disordered" evidence="1">
    <location>
        <begin position="299"/>
        <end position="359"/>
    </location>
</feature>
<evidence type="ECO:0000313" key="2">
    <source>
        <dbReference type="EMBL" id="MCC8363836.1"/>
    </source>
</evidence>
<proteinExistence type="predicted"/>
<organism evidence="2 3">
    <name type="scientific">Noviluteimonas lactosilytica</name>
    <dbReference type="NCBI Taxonomy" id="2888523"/>
    <lineage>
        <taxon>Bacteria</taxon>
        <taxon>Pseudomonadati</taxon>
        <taxon>Pseudomonadota</taxon>
        <taxon>Gammaproteobacteria</taxon>
        <taxon>Lysobacterales</taxon>
        <taxon>Lysobacteraceae</taxon>
        <taxon>Noviluteimonas</taxon>
    </lineage>
</organism>
<reference evidence="2" key="1">
    <citation type="submission" date="2021-10" db="EMBL/GenBank/DDBJ databases">
        <authorList>
            <person name="Lyu M."/>
            <person name="Wang X."/>
            <person name="Meng X."/>
            <person name="Xu K."/>
        </authorList>
    </citation>
    <scope>NUCLEOTIDE SEQUENCE</scope>
    <source>
        <strain evidence="2">A6</strain>
    </source>
</reference>
<name>A0ABS8JJR0_9GAMM</name>
<dbReference type="Gene3D" id="2.180.10.10">
    <property type="entry name" value="RHS repeat-associated core"/>
    <property type="match status" value="2"/>
</dbReference>
<evidence type="ECO:0000256" key="1">
    <source>
        <dbReference type="SAM" id="MobiDB-lite"/>
    </source>
</evidence>
<feature type="compositionally biased region" description="Basic residues" evidence="1">
    <location>
        <begin position="332"/>
        <end position="346"/>
    </location>
</feature>
<accession>A0ABS8JJR0</accession>
<evidence type="ECO:0008006" key="4">
    <source>
        <dbReference type="Google" id="ProtNLM"/>
    </source>
</evidence>
<dbReference type="Proteomes" id="UP001165293">
    <property type="component" value="Unassembled WGS sequence"/>
</dbReference>